<dbReference type="GO" id="GO:0071949">
    <property type="term" value="F:FAD binding"/>
    <property type="evidence" value="ECO:0007669"/>
    <property type="project" value="InterPro"/>
</dbReference>
<dbReference type="EMBL" id="JAAGWQ010000044">
    <property type="protein sequence ID" value="KAF5674975.1"/>
    <property type="molecule type" value="Genomic_DNA"/>
</dbReference>
<dbReference type="Pfam" id="PF01565">
    <property type="entry name" value="FAD_binding_4"/>
    <property type="match status" value="1"/>
</dbReference>
<keyword evidence="3" id="KW-0285">Flavoprotein</keyword>
<protein>
    <submittedName>
        <fullName evidence="8">Berberine bridge enzyme</fullName>
    </submittedName>
</protein>
<dbReference type="PANTHER" id="PTHR42973:SF39">
    <property type="entry name" value="FAD-BINDING PCMH-TYPE DOMAIN-CONTAINING PROTEIN"/>
    <property type="match status" value="1"/>
</dbReference>
<evidence type="ECO:0000256" key="3">
    <source>
        <dbReference type="ARBA" id="ARBA00022630"/>
    </source>
</evidence>
<dbReference type="PANTHER" id="PTHR42973">
    <property type="entry name" value="BINDING OXIDOREDUCTASE, PUTATIVE (AFU_ORTHOLOGUE AFUA_1G17690)-RELATED"/>
    <property type="match status" value="1"/>
</dbReference>
<evidence type="ECO:0000256" key="6">
    <source>
        <dbReference type="SAM" id="SignalP"/>
    </source>
</evidence>
<proteinExistence type="inferred from homology"/>
<dbReference type="GO" id="GO:0016491">
    <property type="term" value="F:oxidoreductase activity"/>
    <property type="evidence" value="ECO:0007669"/>
    <property type="project" value="UniProtKB-KW"/>
</dbReference>
<dbReference type="Proteomes" id="UP000567885">
    <property type="component" value="Unassembled WGS sequence"/>
</dbReference>
<evidence type="ECO:0000256" key="1">
    <source>
        <dbReference type="ARBA" id="ARBA00001974"/>
    </source>
</evidence>
<dbReference type="Pfam" id="PF08031">
    <property type="entry name" value="BBE"/>
    <property type="match status" value="1"/>
</dbReference>
<comment type="cofactor">
    <cofactor evidence="1">
        <name>FAD</name>
        <dbReference type="ChEBI" id="CHEBI:57692"/>
    </cofactor>
</comment>
<dbReference type="InterPro" id="IPR016169">
    <property type="entry name" value="FAD-bd_PCMH_sub2"/>
</dbReference>
<evidence type="ECO:0000313" key="9">
    <source>
        <dbReference type="Proteomes" id="UP000567885"/>
    </source>
</evidence>
<sequence length="500" mass="54296">MAPLSLQRLAVTLLLSSTVLAQNKADELSKCLDEAGVRNVIQADGSSTWSQATAGYQRRIKAEPASVAYPKTRDEVALSLKCARDSGVKASALGAGHSFTAFAFGTPGALVIDMAAFNELKLDSNNILTFGGGVHVGPTAKYLWDTASLHIPHVRGSHVGVTGSSIGGGFGTTSRHLGLPLDNLVEVEYMLANGTIVHAGKGSDLLWAAKGAGASFGIILSSKTKTHKPAYDKAINFTLSIGNVSPENGAKALVAIQDYVTTQAPDEFALRWNLMAQPYDGIGYFYGNPDDFDKVVEPLVKKLEAISSNVLVKKTVLPWWDLEVQIAGQGMNQPDGGFQGISSFYIQSLAVTKPLTQEQAQILFESTTLKFNRTDMRKFGYLDLWGGVSRDISDSDTSFAHGKNFWLIRWDANSLNPLSYPADGIKYMRSLMKPFEEALVKSGEKLRGFVNYADDQLTEEEWSSRLYGANYARLKKIKAEVDPEGLFTNHKQSIPAPQKS</sequence>
<evidence type="ECO:0000313" key="8">
    <source>
        <dbReference type="EMBL" id="KAF5674975.1"/>
    </source>
</evidence>
<keyword evidence="5" id="KW-0560">Oxidoreductase</keyword>
<accession>A0A8H5WXT6</accession>
<dbReference type="Gene3D" id="3.40.462.20">
    <property type="match status" value="1"/>
</dbReference>
<dbReference type="InterPro" id="IPR006094">
    <property type="entry name" value="Oxid_FAD_bind_N"/>
</dbReference>
<dbReference type="InterPro" id="IPR012951">
    <property type="entry name" value="BBE"/>
</dbReference>
<organism evidence="8 9">
    <name type="scientific">Fusarium heterosporum</name>
    <dbReference type="NCBI Taxonomy" id="42747"/>
    <lineage>
        <taxon>Eukaryota</taxon>
        <taxon>Fungi</taxon>
        <taxon>Dikarya</taxon>
        <taxon>Ascomycota</taxon>
        <taxon>Pezizomycotina</taxon>
        <taxon>Sordariomycetes</taxon>
        <taxon>Hypocreomycetidae</taxon>
        <taxon>Hypocreales</taxon>
        <taxon>Nectriaceae</taxon>
        <taxon>Fusarium</taxon>
        <taxon>Fusarium heterosporum species complex</taxon>
    </lineage>
</organism>
<reference evidence="8 9" key="1">
    <citation type="submission" date="2020-05" db="EMBL/GenBank/DDBJ databases">
        <title>Identification and distribution of gene clusters putatively required for synthesis of sphingolipid metabolism inhibitors in phylogenetically diverse species of the filamentous fungus Fusarium.</title>
        <authorList>
            <person name="Kim H.-S."/>
            <person name="Busman M."/>
            <person name="Brown D.W."/>
            <person name="Divon H."/>
            <person name="Uhlig S."/>
            <person name="Proctor R.H."/>
        </authorList>
    </citation>
    <scope>NUCLEOTIDE SEQUENCE [LARGE SCALE GENOMIC DNA]</scope>
    <source>
        <strain evidence="8 9">NRRL 20693</strain>
    </source>
</reference>
<dbReference type="SUPFAM" id="SSF56176">
    <property type="entry name" value="FAD-binding/transporter-associated domain-like"/>
    <property type="match status" value="1"/>
</dbReference>
<evidence type="ECO:0000256" key="2">
    <source>
        <dbReference type="ARBA" id="ARBA00005466"/>
    </source>
</evidence>
<feature type="domain" description="FAD-binding PCMH-type" evidence="7">
    <location>
        <begin position="60"/>
        <end position="229"/>
    </location>
</feature>
<comment type="caution">
    <text evidence="8">The sequence shown here is derived from an EMBL/GenBank/DDBJ whole genome shotgun (WGS) entry which is preliminary data.</text>
</comment>
<dbReference type="OrthoDB" id="407275at2759"/>
<dbReference type="InterPro" id="IPR036318">
    <property type="entry name" value="FAD-bd_PCMH-like_sf"/>
</dbReference>
<evidence type="ECO:0000256" key="4">
    <source>
        <dbReference type="ARBA" id="ARBA00022827"/>
    </source>
</evidence>
<dbReference type="InterPro" id="IPR016166">
    <property type="entry name" value="FAD-bd_PCMH"/>
</dbReference>
<dbReference type="InterPro" id="IPR050416">
    <property type="entry name" value="FAD-linked_Oxidoreductase"/>
</dbReference>
<gene>
    <name evidence="8" type="ORF">FHETE_2726</name>
</gene>
<evidence type="ECO:0000256" key="5">
    <source>
        <dbReference type="ARBA" id="ARBA00023002"/>
    </source>
</evidence>
<evidence type="ECO:0000259" key="7">
    <source>
        <dbReference type="PROSITE" id="PS51387"/>
    </source>
</evidence>
<keyword evidence="6" id="KW-0732">Signal</keyword>
<dbReference type="PROSITE" id="PS51387">
    <property type="entry name" value="FAD_PCMH"/>
    <property type="match status" value="1"/>
</dbReference>
<dbReference type="AlphaFoldDB" id="A0A8H5WXT6"/>
<name>A0A8H5WXT6_FUSHE</name>
<comment type="similarity">
    <text evidence="2">Belongs to the oxygen-dependent FAD-linked oxidoreductase family.</text>
</comment>
<dbReference type="Gene3D" id="3.30.465.10">
    <property type="match status" value="1"/>
</dbReference>
<keyword evidence="4" id="KW-0274">FAD</keyword>
<keyword evidence="9" id="KW-1185">Reference proteome</keyword>
<feature type="chain" id="PRO_5034509417" evidence="6">
    <location>
        <begin position="22"/>
        <end position="500"/>
    </location>
</feature>
<feature type="signal peptide" evidence="6">
    <location>
        <begin position="1"/>
        <end position="21"/>
    </location>
</feature>